<keyword evidence="2" id="KW-1185">Reference proteome</keyword>
<reference evidence="1 2" key="1">
    <citation type="submission" date="2017-05" db="EMBL/GenBank/DDBJ databases">
        <title>Draft genome sequence of Elsinoe australis.</title>
        <authorList>
            <person name="Cheng Q."/>
        </authorList>
    </citation>
    <scope>NUCLEOTIDE SEQUENCE [LARGE SCALE GENOMIC DNA]</scope>
    <source>
        <strain evidence="1 2">NL1</strain>
    </source>
</reference>
<evidence type="ECO:0000313" key="1">
    <source>
        <dbReference type="EMBL" id="PSK56466.1"/>
    </source>
</evidence>
<dbReference type="EMBL" id="NHZQ01000060">
    <property type="protein sequence ID" value="PSK56466.1"/>
    <property type="molecule type" value="Genomic_DNA"/>
</dbReference>
<dbReference type="AlphaFoldDB" id="A0A2P8A7M2"/>
<name>A0A2P8A7M2_9PEZI</name>
<sequence>MSLLKTSRRIADEAAAVFYSKNKFAFHGHKDWSVVVDWLRSIGEKHRRHLTNIEIDVRQQNRVYQYSDGTRKDYSGKRIHPRHPLLRSPKDDGTWPVHGSKLDLRVRYARGGLPGCFEDPEDENEANEDYYFSMVMEAWRAENINPERRQVELLWYFWGPIRDDDRTVLDIVGDQLRENEFEILGETRAEDVVESLLSPGNWFTQRTLKIDAKRRPLSGPIIHSEPNVYNTRRAPADIREEKQFNIDHGFEALNEYH</sequence>
<proteinExistence type="predicted"/>
<evidence type="ECO:0000313" key="2">
    <source>
        <dbReference type="Proteomes" id="UP000243723"/>
    </source>
</evidence>
<accession>A0A2P8A7M2</accession>
<gene>
    <name evidence="1" type="ORF">B9Z65_6090</name>
</gene>
<protein>
    <submittedName>
        <fullName evidence="1">Uncharacterized protein</fullName>
    </submittedName>
</protein>
<dbReference type="Proteomes" id="UP000243723">
    <property type="component" value="Unassembled WGS sequence"/>
</dbReference>
<comment type="caution">
    <text evidence="1">The sequence shown here is derived from an EMBL/GenBank/DDBJ whole genome shotgun (WGS) entry which is preliminary data.</text>
</comment>
<dbReference type="OrthoDB" id="3794033at2759"/>
<organism evidence="1 2">
    <name type="scientific">Elsinoe australis</name>
    <dbReference type="NCBI Taxonomy" id="40998"/>
    <lineage>
        <taxon>Eukaryota</taxon>
        <taxon>Fungi</taxon>
        <taxon>Dikarya</taxon>
        <taxon>Ascomycota</taxon>
        <taxon>Pezizomycotina</taxon>
        <taxon>Dothideomycetes</taxon>
        <taxon>Dothideomycetidae</taxon>
        <taxon>Myriangiales</taxon>
        <taxon>Elsinoaceae</taxon>
        <taxon>Elsinoe</taxon>
    </lineage>
</organism>